<keyword evidence="1" id="KW-0175">Coiled coil</keyword>
<evidence type="ECO:0000313" key="5">
    <source>
        <dbReference type="WBParaSite" id="scaffold3037_cov185.g5871"/>
    </source>
</evidence>
<dbReference type="GO" id="GO:0010008">
    <property type="term" value="C:endosome membrane"/>
    <property type="evidence" value="ECO:0007669"/>
    <property type="project" value="TreeGrafter"/>
</dbReference>
<accession>A0A915M4U0</accession>
<protein>
    <submittedName>
        <fullName evidence="5">DnaJ homologue subfamily C GRV2/DNAJC13 N-terminal domain-containing protein</fullName>
    </submittedName>
</protein>
<evidence type="ECO:0000256" key="1">
    <source>
        <dbReference type="SAM" id="Coils"/>
    </source>
</evidence>
<dbReference type="Proteomes" id="UP000887561">
    <property type="component" value="Unplaced"/>
</dbReference>
<feature type="compositionally biased region" description="Basic and acidic residues" evidence="2">
    <location>
        <begin position="92"/>
        <end position="107"/>
    </location>
</feature>
<dbReference type="PANTHER" id="PTHR36983:SF2">
    <property type="entry name" value="DNAJ HOMOLOG SUBFAMILY C MEMBER 13"/>
    <property type="match status" value="1"/>
</dbReference>
<feature type="region of interest" description="Disordered" evidence="2">
    <location>
        <begin position="81"/>
        <end position="107"/>
    </location>
</feature>
<feature type="coiled-coil region" evidence="1">
    <location>
        <begin position="364"/>
        <end position="415"/>
    </location>
</feature>
<reference evidence="5" key="1">
    <citation type="submission" date="2022-11" db="UniProtKB">
        <authorList>
            <consortium name="WormBaseParasite"/>
        </authorList>
    </citation>
    <scope>IDENTIFICATION</scope>
</reference>
<keyword evidence="4" id="KW-1185">Reference proteome</keyword>
<dbReference type="GO" id="GO:2000641">
    <property type="term" value="P:regulation of early endosome to late endosome transport"/>
    <property type="evidence" value="ECO:0007669"/>
    <property type="project" value="InterPro"/>
</dbReference>
<dbReference type="GO" id="GO:0007032">
    <property type="term" value="P:endosome organization"/>
    <property type="evidence" value="ECO:0007669"/>
    <property type="project" value="InterPro"/>
</dbReference>
<evidence type="ECO:0000256" key="2">
    <source>
        <dbReference type="SAM" id="MobiDB-lite"/>
    </source>
</evidence>
<dbReference type="Pfam" id="PF19432">
    <property type="entry name" value="RME-8_N"/>
    <property type="match status" value="1"/>
</dbReference>
<dbReference type="WBParaSite" id="scaffold3037_cov185.g5871">
    <property type="protein sequence ID" value="scaffold3037_cov185.g5871"/>
    <property type="gene ID" value="scaffold3037_cov185.g5871"/>
</dbReference>
<dbReference type="GO" id="GO:0006898">
    <property type="term" value="P:receptor-mediated endocytosis"/>
    <property type="evidence" value="ECO:0007669"/>
    <property type="project" value="TreeGrafter"/>
</dbReference>
<feature type="domain" description="DnaJ homologue subfamily C GRV2/DNAJC13 N-terminal" evidence="3">
    <location>
        <begin position="703"/>
        <end position="1244"/>
    </location>
</feature>
<dbReference type="InterPro" id="IPR045802">
    <property type="entry name" value="GRV2/DNAJC13_N"/>
</dbReference>
<proteinExistence type="predicted"/>
<evidence type="ECO:0000259" key="3">
    <source>
        <dbReference type="Pfam" id="PF19432"/>
    </source>
</evidence>
<dbReference type="PANTHER" id="PTHR36983">
    <property type="entry name" value="DNAJ HOMOLOG SUBFAMILY C MEMBER 13"/>
    <property type="match status" value="1"/>
</dbReference>
<evidence type="ECO:0000313" key="4">
    <source>
        <dbReference type="Proteomes" id="UP000887561"/>
    </source>
</evidence>
<organism evidence="4 5">
    <name type="scientific">Meloidogyne javanica</name>
    <name type="common">Root-knot nematode worm</name>
    <dbReference type="NCBI Taxonomy" id="6303"/>
    <lineage>
        <taxon>Eukaryota</taxon>
        <taxon>Metazoa</taxon>
        <taxon>Ecdysozoa</taxon>
        <taxon>Nematoda</taxon>
        <taxon>Chromadorea</taxon>
        <taxon>Rhabditida</taxon>
        <taxon>Tylenchina</taxon>
        <taxon>Tylenchomorpha</taxon>
        <taxon>Tylenchoidea</taxon>
        <taxon>Meloidogynidae</taxon>
        <taxon>Meloidogyninae</taxon>
        <taxon>Meloidogyne</taxon>
        <taxon>Meloidogyne incognita group</taxon>
    </lineage>
</organism>
<dbReference type="InterPro" id="IPR044978">
    <property type="entry name" value="GRV2/DNAJC13"/>
</dbReference>
<name>A0A915M4U0_MELJA</name>
<sequence length="1403" mass="163176">TKMWTVKNWSKVANVWRQLPTNLGYNSDLNRRSFGDEKGFKSCERLEEWEEEGTDEESVSLSKLKIPRHLSLPYNRLGGSTKSILRSHSAPRRQEVEHSRQRLDKQQLEEDETQFGVADKLKERVKFMCRKASQNGERIDKEELFDQLNSWLEALAENEKHCYELKNQNLALNRTNCEIRGKLKEAELELWIYRTEPRREAEIGNDYINKGKWKRSCSAEQIGYNGPPLLRAQQLKKWKEVAGTCFREVNNLRRRLNIVENDRLTQIGQVSILRGELALAKVQAIHSAAVAKFAEERGRNSLEFNERNNEKWKSVPELAETNDLCQQNEISQGSLRIKKRREAIDERERSIVSEALRRQFTTLKEDRDRKVGEQQKVVEELKNERKKVSELSEQLNQVTAECELLRRENGMYEQKCVEMDRDRQKMYLVMFRKGQQAASSNKNQKFEEEEEMDEKTELQVVTRFLHDAFFYYLLMTKISAWKGKYKRIFSVGNLAITTYNPQSLEITNQWLYEDFFSINVVNERPRHSSADSNANTRHEDQFTIHVRKKGGKSDSMRFSSEFAREIVTEALRFQNRFASDRADQKPRFPCRKIGWSEKPQNLILEVSACSINQLEANTNSLLKNYNYKDIRLIIPLKGRQQDAFIIELGEQRRRHLYFCDQSEQLLKIMRDAALEFLAIDLQIARDPLNLDDFKLTRLGLCSDSLLAALIDGARSCGNYQIHVISPQKYKTMRLVPFGFCLDEEAEQHLLKLILQIPPGLKRIDMIRRFNANVPYNGLSYSAPSEGFFSDSKGKTIISCLEAVILEQYEVSKIDQHEISIQIEAQLACLHRLFAAKAGFQAFTTVEGIRERLGTLVVSVLKRKEEHVDYACVEMLCTLLQPRHANYELRIEQLNKQALLSNKLFLEHLLQLIVNNVTKKTGALVIASLLDFLAFTVCAPYSETTPGDVFDTILEMVAQRGRIFYKLFHHPSLTIVKGAGMVMRAIIEESSREISRQMQMLALTEGAFLKHLEMALLTTSGTKDFRILANKQLSGYLIALWIAENQSAKDLLNRCLPRALLDYLDSKDPPPSIPDEKDLLTVRNNLEMAENCERDKPFAQIQDQLKSVQITLEARLDTLLQHWNLEQKLTFLQNHRVREEQQKSTQRPVVLRKRRRQVKATANWKSFCYYFAQNHSRADLIWNEKTRDEFRQAIANEMRLLQHELEFVQSGTEIAWNHSEFLINYNSLSDEVRIGEYYLRFLLSEENNVETATPIHRPQEFFNNIYHRFLLAQRNEMRCICLRAMAIVYERHCISIGPFSDTYYIVHMLAKCINLAERDHLIFLISKLALDKQNVRDLIAADSLPLLIDIAVLAHLHTNRAKLHAQTNVIEAPKGTIDSEESAPKEWYFNDKQGQRNGPYSFRK</sequence>